<dbReference type="Proteomes" id="UP000240572">
    <property type="component" value="Unassembled WGS sequence"/>
</dbReference>
<name>A0A2P8CYT8_9BACT</name>
<feature type="chain" id="PRO_5015178605" description="Outer membrane protein with beta-barrel domain" evidence="1">
    <location>
        <begin position="21"/>
        <end position="295"/>
    </location>
</feature>
<evidence type="ECO:0008006" key="4">
    <source>
        <dbReference type="Google" id="ProtNLM"/>
    </source>
</evidence>
<protein>
    <recommendedName>
        <fullName evidence="4">Outer membrane protein with beta-barrel domain</fullName>
    </recommendedName>
</protein>
<evidence type="ECO:0000313" key="2">
    <source>
        <dbReference type="EMBL" id="PSK90129.1"/>
    </source>
</evidence>
<sequence length="295" mass="33530">MSRISIIITALTLMATTAVAQNKPAETVTLTEDQPDKSGMLVLGKKDSASKNTTYLSLGTGGVRVTSKRQDSINKRKTVEMHWLMFDLGINALNDRTNYNDAAAQQYLQVPDDKKNGNLFSLRQGKSINVNIWPVLMNIKLLQSRAQKISLYTGAGLQLYNFKFNRDISYVNETRPMVIEDNVRFSKNKLAFAYVSIPMMFNFKTRMGGSNLWLVYGFGAIGGYCFDSWTKQISDERGKQKNHDEFNFQKFNLNLSGEIGIDNYIRFYATYQVTNLYKDALVQNPYCIGIRFFGI</sequence>
<proteinExistence type="predicted"/>
<dbReference type="EMBL" id="PYGD01000009">
    <property type="protein sequence ID" value="PSK90129.1"/>
    <property type="molecule type" value="Genomic_DNA"/>
</dbReference>
<keyword evidence="3" id="KW-1185">Reference proteome</keyword>
<dbReference type="AlphaFoldDB" id="A0A2P8CYT8"/>
<accession>A0A2P8CYT8</accession>
<comment type="caution">
    <text evidence="2">The sequence shown here is derived from an EMBL/GenBank/DDBJ whole genome shotgun (WGS) entry which is preliminary data.</text>
</comment>
<evidence type="ECO:0000256" key="1">
    <source>
        <dbReference type="SAM" id="SignalP"/>
    </source>
</evidence>
<dbReference type="RefSeq" id="WP_106524469.1">
    <property type="nucleotide sequence ID" value="NZ_PYGD01000009.1"/>
</dbReference>
<gene>
    <name evidence="2" type="ORF">B0I18_109135</name>
</gene>
<keyword evidence="1" id="KW-0732">Signal</keyword>
<reference evidence="2 3" key="1">
    <citation type="submission" date="2018-03" db="EMBL/GenBank/DDBJ databases">
        <title>Genomic Encyclopedia of Type Strains, Phase III (KMG-III): the genomes of soil and plant-associated and newly described type strains.</title>
        <authorList>
            <person name="Whitman W."/>
        </authorList>
    </citation>
    <scope>NUCLEOTIDE SEQUENCE [LARGE SCALE GENOMIC DNA]</scope>
    <source>
        <strain evidence="2 3">CGMCC 1.12700</strain>
    </source>
</reference>
<dbReference type="OrthoDB" id="666719at2"/>
<organism evidence="2 3">
    <name type="scientific">Taibaiella chishuiensis</name>
    <dbReference type="NCBI Taxonomy" id="1434707"/>
    <lineage>
        <taxon>Bacteria</taxon>
        <taxon>Pseudomonadati</taxon>
        <taxon>Bacteroidota</taxon>
        <taxon>Chitinophagia</taxon>
        <taxon>Chitinophagales</taxon>
        <taxon>Chitinophagaceae</taxon>
        <taxon>Taibaiella</taxon>
    </lineage>
</organism>
<evidence type="ECO:0000313" key="3">
    <source>
        <dbReference type="Proteomes" id="UP000240572"/>
    </source>
</evidence>
<feature type="signal peptide" evidence="1">
    <location>
        <begin position="1"/>
        <end position="20"/>
    </location>
</feature>